<sequence length="177" mass="20092">MQVQTHPLEPFFHQAVRNSYEGRLGLSPEITGYVSHMLCDFAESENLFRLRDAKGRPIEKLEEMVRASDPILGTARSFIAERSIRKYIGDYALFLAGMCPEAIESDPNSDSKKPTLADLIRVGKESYYVVSQFNVFEYEKEAPLYGQLSNVFEHCILGLAIARRDLWRAINPPAPVH</sequence>
<dbReference type="AlphaFoldDB" id="A0AAU7DIJ4"/>
<dbReference type="EMBL" id="CP121196">
    <property type="protein sequence ID" value="XBH17142.1"/>
    <property type="molecule type" value="Genomic_DNA"/>
</dbReference>
<protein>
    <recommendedName>
        <fullName evidence="2">Phospholipase C/D domain-containing protein</fullName>
    </recommendedName>
</protein>
<evidence type="ECO:0000313" key="1">
    <source>
        <dbReference type="EMBL" id="XBH17142.1"/>
    </source>
</evidence>
<accession>A0AAU7DIJ4</accession>
<proteinExistence type="predicted"/>
<evidence type="ECO:0008006" key="2">
    <source>
        <dbReference type="Google" id="ProtNLM"/>
    </source>
</evidence>
<dbReference type="RefSeq" id="WP_348262373.1">
    <property type="nucleotide sequence ID" value="NZ_CP121196.1"/>
</dbReference>
<name>A0AAU7DIJ4_9BACT</name>
<reference evidence="1" key="1">
    <citation type="submission" date="2023-03" db="EMBL/GenBank/DDBJ databases">
        <title>Edaphobacter sp.</title>
        <authorList>
            <person name="Huber K.J."/>
            <person name="Papendorf J."/>
            <person name="Pilke C."/>
            <person name="Bunk B."/>
            <person name="Sproeer C."/>
            <person name="Pester M."/>
        </authorList>
    </citation>
    <scope>NUCLEOTIDE SEQUENCE</scope>
    <source>
        <strain evidence="1">DSM 110680</strain>
    </source>
</reference>
<organism evidence="1">
    <name type="scientific">Telmatobacter sp. DSM 110680</name>
    <dbReference type="NCBI Taxonomy" id="3036704"/>
    <lineage>
        <taxon>Bacteria</taxon>
        <taxon>Pseudomonadati</taxon>
        <taxon>Acidobacteriota</taxon>
        <taxon>Terriglobia</taxon>
        <taxon>Terriglobales</taxon>
        <taxon>Acidobacteriaceae</taxon>
        <taxon>Telmatobacter</taxon>
    </lineage>
</organism>
<gene>
    <name evidence="1" type="ORF">P8935_21565</name>
</gene>